<name>A0A094YHF4_9BACT</name>
<sequence>MGRKPDFFDCEFVREKIMQIREKSFYRVYFIEIIIGNNKQVEEEIRNVKSFSLKD</sequence>
<accession>A0A094YHF4</accession>
<dbReference type="Proteomes" id="UP000029452">
    <property type="component" value="Unassembled WGS sequence"/>
</dbReference>
<evidence type="ECO:0000313" key="2">
    <source>
        <dbReference type="Proteomes" id="UP000029452"/>
    </source>
</evidence>
<organism evidence="1 2">
    <name type="scientific">Leptospirillum ferriphilum</name>
    <dbReference type="NCBI Taxonomy" id="178606"/>
    <lineage>
        <taxon>Bacteria</taxon>
        <taxon>Pseudomonadati</taxon>
        <taxon>Nitrospirota</taxon>
        <taxon>Nitrospiria</taxon>
        <taxon>Nitrospirales</taxon>
        <taxon>Nitrospiraceae</taxon>
        <taxon>Leptospirillum</taxon>
    </lineage>
</organism>
<dbReference type="AlphaFoldDB" id="A0A094YHF4"/>
<comment type="caution">
    <text evidence="1">The sequence shown here is derived from an EMBL/GenBank/DDBJ whole genome shotgun (WGS) entry which is preliminary data.</text>
</comment>
<gene>
    <name evidence="1" type="ORF">LptCag_1760</name>
</gene>
<dbReference type="EMBL" id="JPGK01000014">
    <property type="protein sequence ID" value="KGA92616.1"/>
    <property type="molecule type" value="Genomic_DNA"/>
</dbReference>
<proteinExistence type="predicted"/>
<evidence type="ECO:0000313" key="1">
    <source>
        <dbReference type="EMBL" id="KGA92616.1"/>
    </source>
</evidence>
<dbReference type="PATRIC" id="fig|178606.4.peg.2658"/>
<protein>
    <submittedName>
        <fullName evidence="1">Uncharacterized protein</fullName>
    </submittedName>
</protein>
<reference evidence="1 2" key="1">
    <citation type="submission" date="2014-06" db="EMBL/GenBank/DDBJ databases">
        <title>Draft genome sequence of iron oxidizing acidophile Leptospirillum ferriphilum DSM14647.</title>
        <authorList>
            <person name="Cardenas J.P."/>
            <person name="Lazcano M."/>
            <person name="Ossandon F.J."/>
            <person name="Corbett M."/>
            <person name="Holmes D.S."/>
            <person name="Watkin E."/>
        </authorList>
    </citation>
    <scope>NUCLEOTIDE SEQUENCE [LARGE SCALE GENOMIC DNA]</scope>
    <source>
        <strain evidence="1 2">DSM 14647</strain>
    </source>
</reference>